<accession>A0A4R2KSL3</accession>
<dbReference type="NCBIfam" id="TIGR01411">
    <property type="entry name" value="tatAE"/>
    <property type="match status" value="1"/>
</dbReference>
<keyword evidence="6 9" id="KW-1133">Transmembrane helix</keyword>
<dbReference type="GO" id="GO:0033281">
    <property type="term" value="C:TAT protein transport complex"/>
    <property type="evidence" value="ECO:0007669"/>
    <property type="project" value="UniProtKB-UniRule"/>
</dbReference>
<reference evidence="11 12" key="1">
    <citation type="submission" date="2019-03" db="EMBL/GenBank/DDBJ databases">
        <title>Genomic Encyclopedia of Type Strains, Phase IV (KMG-IV): sequencing the most valuable type-strain genomes for metagenomic binning, comparative biology and taxonomic classification.</title>
        <authorList>
            <person name="Goeker M."/>
        </authorList>
    </citation>
    <scope>NUCLEOTIDE SEQUENCE [LARGE SCALE GENOMIC DNA]</scope>
    <source>
        <strain evidence="11 12">DSM 23344</strain>
    </source>
</reference>
<dbReference type="Gene3D" id="1.20.5.3310">
    <property type="match status" value="1"/>
</dbReference>
<dbReference type="InterPro" id="IPR006312">
    <property type="entry name" value="TatA/E"/>
</dbReference>
<feature type="region of interest" description="Disordered" evidence="10">
    <location>
        <begin position="38"/>
        <end position="102"/>
    </location>
</feature>
<gene>
    <name evidence="9" type="primary">tatA</name>
    <name evidence="11" type="ORF">EV688_104228</name>
</gene>
<name>A0A4R2KSL3_9GAMM</name>
<keyword evidence="5 9" id="KW-0653">Protein transport</keyword>
<dbReference type="GO" id="GO:0043953">
    <property type="term" value="P:protein transport by the Tat complex"/>
    <property type="evidence" value="ECO:0007669"/>
    <property type="project" value="UniProtKB-UniRule"/>
</dbReference>
<dbReference type="Pfam" id="PF02416">
    <property type="entry name" value="TatA_B_E"/>
    <property type="match status" value="1"/>
</dbReference>
<protein>
    <recommendedName>
        <fullName evidence="9">Sec-independent protein translocase protein TatA</fullName>
    </recommendedName>
</protein>
<keyword evidence="12" id="KW-1185">Reference proteome</keyword>
<evidence type="ECO:0000313" key="12">
    <source>
        <dbReference type="Proteomes" id="UP000294980"/>
    </source>
</evidence>
<evidence type="ECO:0000256" key="3">
    <source>
        <dbReference type="ARBA" id="ARBA00022475"/>
    </source>
</evidence>
<dbReference type="Proteomes" id="UP000294980">
    <property type="component" value="Unassembled WGS sequence"/>
</dbReference>
<dbReference type="EMBL" id="SLWX01000004">
    <property type="protein sequence ID" value="TCO76773.1"/>
    <property type="molecule type" value="Genomic_DNA"/>
</dbReference>
<comment type="caution">
    <text evidence="11">The sequence shown here is derived from an EMBL/GenBank/DDBJ whole genome shotgun (WGS) entry which is preliminary data.</text>
</comment>
<dbReference type="OrthoDB" id="7066617at2"/>
<comment type="subcellular location">
    <subcellularLocation>
        <location evidence="1 9">Cell membrane</location>
        <topology evidence="1 9">Single-pass membrane protein</topology>
    </subcellularLocation>
</comment>
<evidence type="ECO:0000256" key="1">
    <source>
        <dbReference type="ARBA" id="ARBA00004162"/>
    </source>
</evidence>
<evidence type="ECO:0000256" key="10">
    <source>
        <dbReference type="SAM" id="MobiDB-lite"/>
    </source>
</evidence>
<feature type="compositionally biased region" description="Basic and acidic residues" evidence="10">
    <location>
        <begin position="70"/>
        <end position="87"/>
    </location>
</feature>
<evidence type="ECO:0000256" key="5">
    <source>
        <dbReference type="ARBA" id="ARBA00022927"/>
    </source>
</evidence>
<dbReference type="InterPro" id="IPR003369">
    <property type="entry name" value="TatA/B/E"/>
</dbReference>
<organism evidence="11 12">
    <name type="scientific">Chromatocurvus halotolerans</name>
    <dbReference type="NCBI Taxonomy" id="1132028"/>
    <lineage>
        <taxon>Bacteria</taxon>
        <taxon>Pseudomonadati</taxon>
        <taxon>Pseudomonadota</taxon>
        <taxon>Gammaproteobacteria</taxon>
        <taxon>Cellvibrionales</taxon>
        <taxon>Halieaceae</taxon>
        <taxon>Chromatocurvus</taxon>
    </lineage>
</organism>
<evidence type="ECO:0000256" key="4">
    <source>
        <dbReference type="ARBA" id="ARBA00022692"/>
    </source>
</evidence>
<sequence length="102" mass="10991">MGIGGISVWQLLIVLAIVIMLFGTKRLRTLGGDLGSAIKGFKKSMQDDDDKADSDEDAAEDSSRSSASLQRDESAPLKREHSHDGTRSDNATVDSDDGERKP</sequence>
<dbReference type="GO" id="GO:0008320">
    <property type="term" value="F:protein transmembrane transporter activity"/>
    <property type="evidence" value="ECO:0007669"/>
    <property type="project" value="UniProtKB-UniRule"/>
</dbReference>
<evidence type="ECO:0000256" key="8">
    <source>
        <dbReference type="ARBA" id="ARBA00023136"/>
    </source>
</evidence>
<comment type="subunit">
    <text evidence="9">The Tat system comprises two distinct complexes: a TatABC complex, containing multiple copies of TatA, TatB and TatC subunits, and a separate TatA complex, containing only TatA subunits. Substrates initially bind to the TatABC complex, which probably triggers association of the separate TatA complex to form the active translocon.</text>
</comment>
<keyword evidence="4 9" id="KW-0812">Transmembrane</keyword>
<feature type="transmembrane region" description="Helical" evidence="9">
    <location>
        <begin position="6"/>
        <end position="24"/>
    </location>
</feature>
<comment type="function">
    <text evidence="9">Part of the twin-arginine translocation (Tat) system that transports large folded proteins containing a characteristic twin-arginine motif in their signal peptide across membranes. TatA could form the protein-conducting channel of the Tat system.</text>
</comment>
<evidence type="ECO:0000256" key="9">
    <source>
        <dbReference type="HAMAP-Rule" id="MF_00236"/>
    </source>
</evidence>
<feature type="compositionally biased region" description="Acidic residues" evidence="10">
    <location>
        <begin position="47"/>
        <end position="60"/>
    </location>
</feature>
<keyword evidence="2 9" id="KW-0813">Transport</keyword>
<dbReference type="HAMAP" id="MF_00236">
    <property type="entry name" value="TatA_E"/>
    <property type="match status" value="1"/>
</dbReference>
<evidence type="ECO:0000256" key="7">
    <source>
        <dbReference type="ARBA" id="ARBA00023010"/>
    </source>
</evidence>
<keyword evidence="3 9" id="KW-1003">Cell membrane</keyword>
<comment type="similarity">
    <text evidence="9">Belongs to the TatA/E family.</text>
</comment>
<evidence type="ECO:0000256" key="6">
    <source>
        <dbReference type="ARBA" id="ARBA00022989"/>
    </source>
</evidence>
<dbReference type="RefSeq" id="WP_117315121.1">
    <property type="nucleotide sequence ID" value="NZ_QQSW01000002.1"/>
</dbReference>
<keyword evidence="8 9" id="KW-0472">Membrane</keyword>
<keyword evidence="7 9" id="KW-0811">Translocation</keyword>
<dbReference type="AlphaFoldDB" id="A0A4R2KSL3"/>
<proteinExistence type="inferred from homology"/>
<dbReference type="PANTHER" id="PTHR42982:SF1">
    <property type="entry name" value="SEC-INDEPENDENT PROTEIN TRANSLOCASE PROTEIN TATA"/>
    <property type="match status" value="1"/>
</dbReference>
<evidence type="ECO:0000256" key="2">
    <source>
        <dbReference type="ARBA" id="ARBA00022448"/>
    </source>
</evidence>
<evidence type="ECO:0000313" key="11">
    <source>
        <dbReference type="EMBL" id="TCO76773.1"/>
    </source>
</evidence>
<dbReference type="PANTHER" id="PTHR42982">
    <property type="entry name" value="SEC-INDEPENDENT PROTEIN TRANSLOCASE PROTEIN TATA"/>
    <property type="match status" value="1"/>
</dbReference>